<dbReference type="InterPro" id="IPR027417">
    <property type="entry name" value="P-loop_NTPase"/>
</dbReference>
<evidence type="ECO:0000256" key="3">
    <source>
        <dbReference type="ARBA" id="ARBA00023015"/>
    </source>
</evidence>
<reference evidence="7 8" key="1">
    <citation type="submission" date="2017-03" db="EMBL/GenBank/DDBJ databases">
        <authorList>
            <person name="Afonso C.L."/>
            <person name="Miller P.J."/>
            <person name="Scott M.A."/>
            <person name="Spackman E."/>
            <person name="Goraichik I."/>
            <person name="Dimitrov K.M."/>
            <person name="Suarez D.L."/>
            <person name="Swayne D.E."/>
        </authorList>
    </citation>
    <scope>NUCLEOTIDE SEQUENCE [LARGE SCALE GENOMIC DNA]</scope>
    <source>
        <strain evidence="7">PRJEB14757</strain>
    </source>
</reference>
<dbReference type="PROSITE" id="PS50045">
    <property type="entry name" value="SIGMA54_INTERACT_4"/>
    <property type="match status" value="1"/>
</dbReference>
<proteinExistence type="predicted"/>
<evidence type="ECO:0000259" key="6">
    <source>
        <dbReference type="PROSITE" id="PS50045"/>
    </source>
</evidence>
<evidence type="ECO:0000313" key="7">
    <source>
        <dbReference type="EMBL" id="SLM30238.1"/>
    </source>
</evidence>
<dbReference type="Gene3D" id="1.10.10.60">
    <property type="entry name" value="Homeodomain-like"/>
    <property type="match status" value="1"/>
</dbReference>
<dbReference type="Pfam" id="PF25601">
    <property type="entry name" value="AAA_lid_14"/>
    <property type="match status" value="1"/>
</dbReference>
<dbReference type="PRINTS" id="PR01590">
    <property type="entry name" value="HTHFIS"/>
</dbReference>
<feature type="compositionally biased region" description="Basic and acidic residues" evidence="5">
    <location>
        <begin position="111"/>
        <end position="125"/>
    </location>
</feature>
<evidence type="ECO:0000256" key="2">
    <source>
        <dbReference type="ARBA" id="ARBA00022840"/>
    </source>
</evidence>
<feature type="domain" description="Sigma-54 factor interaction" evidence="6">
    <location>
        <begin position="1"/>
        <end position="67"/>
    </location>
</feature>
<dbReference type="Proteomes" id="UP000191931">
    <property type="component" value="Unassembled WGS sequence"/>
</dbReference>
<dbReference type="RefSeq" id="WP_087881836.1">
    <property type="nucleotide sequence ID" value="NZ_LT828559.1"/>
</dbReference>
<keyword evidence="2" id="KW-0067">ATP-binding</keyword>
<dbReference type="InterPro" id="IPR058031">
    <property type="entry name" value="AAA_lid_NorR"/>
</dbReference>
<name>A0A1W1HCX3_9BACT</name>
<organism evidence="7 8">
    <name type="scientific">Desulfamplus magnetovallimortis</name>
    <dbReference type="NCBI Taxonomy" id="1246637"/>
    <lineage>
        <taxon>Bacteria</taxon>
        <taxon>Pseudomonadati</taxon>
        <taxon>Thermodesulfobacteriota</taxon>
        <taxon>Desulfobacteria</taxon>
        <taxon>Desulfobacterales</taxon>
        <taxon>Desulfobacteraceae</taxon>
        <taxon>Desulfamplus</taxon>
    </lineage>
</organism>
<dbReference type="Gene3D" id="1.10.8.60">
    <property type="match status" value="1"/>
</dbReference>
<dbReference type="GO" id="GO:0006355">
    <property type="term" value="P:regulation of DNA-templated transcription"/>
    <property type="evidence" value="ECO:0007669"/>
    <property type="project" value="InterPro"/>
</dbReference>
<dbReference type="GO" id="GO:0005524">
    <property type="term" value="F:ATP binding"/>
    <property type="evidence" value="ECO:0007669"/>
    <property type="project" value="UniProtKB-KW"/>
</dbReference>
<dbReference type="InterPro" id="IPR002078">
    <property type="entry name" value="Sigma_54_int"/>
</dbReference>
<dbReference type="PANTHER" id="PTHR32071:SF74">
    <property type="entry name" value="TRANSCRIPTIONAL ACTIVATOR ROCR"/>
    <property type="match status" value="1"/>
</dbReference>
<protein>
    <recommendedName>
        <fullName evidence="6">Sigma-54 factor interaction domain-containing protein</fullName>
    </recommendedName>
</protein>
<gene>
    <name evidence="7" type="ORF">MTBBW1_2170009</name>
</gene>
<dbReference type="InterPro" id="IPR009057">
    <property type="entry name" value="Homeodomain-like_sf"/>
</dbReference>
<dbReference type="SUPFAM" id="SSF52540">
    <property type="entry name" value="P-loop containing nucleoside triphosphate hydrolases"/>
    <property type="match status" value="1"/>
</dbReference>
<dbReference type="AlphaFoldDB" id="A0A1W1HCX3"/>
<dbReference type="PANTHER" id="PTHR32071">
    <property type="entry name" value="TRANSCRIPTIONAL REGULATORY PROTEIN"/>
    <property type="match status" value="1"/>
</dbReference>
<keyword evidence="8" id="KW-1185">Reference proteome</keyword>
<dbReference type="Pfam" id="PF02954">
    <property type="entry name" value="HTH_8"/>
    <property type="match status" value="1"/>
</dbReference>
<evidence type="ECO:0000256" key="5">
    <source>
        <dbReference type="SAM" id="MobiDB-lite"/>
    </source>
</evidence>
<keyword evidence="3" id="KW-0805">Transcription regulation</keyword>
<evidence type="ECO:0000313" key="8">
    <source>
        <dbReference type="Proteomes" id="UP000191931"/>
    </source>
</evidence>
<evidence type="ECO:0000256" key="1">
    <source>
        <dbReference type="ARBA" id="ARBA00022741"/>
    </source>
</evidence>
<sequence>MVFIQIPPLRERQKDLETLIGHFLNKCNHSLNKNINTISSNVMEIFHTYRWPGNVRELEHVIEGAMNMVQNNGVIKKEHLSVHINSFGNKNDILSSNNHLSQKNDLFMPNEKNENRDNNKNTYEKSNEKIVSEIIPESIPDHPINLAQLQTENEVRTICQALKDSRGNAAKASRQLGISPQLLHYKMKRYDINRMDYKPAPKNSSE</sequence>
<accession>A0A1W1HCX3</accession>
<dbReference type="PROSITE" id="PS00688">
    <property type="entry name" value="SIGMA54_INTERACT_3"/>
    <property type="match status" value="1"/>
</dbReference>
<dbReference type="InterPro" id="IPR025944">
    <property type="entry name" value="Sigma_54_int_dom_CS"/>
</dbReference>
<keyword evidence="4" id="KW-0804">Transcription</keyword>
<evidence type="ECO:0000256" key="4">
    <source>
        <dbReference type="ARBA" id="ARBA00023163"/>
    </source>
</evidence>
<keyword evidence="1" id="KW-0547">Nucleotide-binding</keyword>
<feature type="region of interest" description="Disordered" evidence="5">
    <location>
        <begin position="106"/>
        <end position="125"/>
    </location>
</feature>
<dbReference type="GO" id="GO:0043565">
    <property type="term" value="F:sequence-specific DNA binding"/>
    <property type="evidence" value="ECO:0007669"/>
    <property type="project" value="InterPro"/>
</dbReference>
<dbReference type="EMBL" id="FWEV01000132">
    <property type="protein sequence ID" value="SLM30238.1"/>
    <property type="molecule type" value="Genomic_DNA"/>
</dbReference>
<dbReference type="OrthoDB" id="9803970at2"/>
<dbReference type="InterPro" id="IPR002197">
    <property type="entry name" value="HTH_Fis"/>
</dbReference>
<dbReference type="STRING" id="1246637.MTBBW1_2170009"/>
<dbReference type="SUPFAM" id="SSF46689">
    <property type="entry name" value="Homeodomain-like"/>
    <property type="match status" value="1"/>
</dbReference>